<comment type="caution">
    <text evidence="2">The sequence shown here is derived from an EMBL/GenBank/DDBJ whole genome shotgun (WGS) entry which is preliminary data.</text>
</comment>
<sequence length="129" mass="14445">MSNSETQMTEEIVEEWAEATSRAYNDSLTGLDLARVPAAVEAFIDLYGQSKTLTFNADFSPVDYFEEHPATAIASILDSRDALELLDGDQEEALEDILEFTEAWAQFDDNQQPDLGVSEADDDDEMPEW</sequence>
<name>A0ABS4XJU0_9MICC</name>
<feature type="compositionally biased region" description="Acidic residues" evidence="1">
    <location>
        <begin position="119"/>
        <end position="129"/>
    </location>
</feature>
<accession>A0ABS4XJU0</accession>
<dbReference type="EMBL" id="JAGIOF010000004">
    <property type="protein sequence ID" value="MBP2388732.1"/>
    <property type="molecule type" value="Genomic_DNA"/>
</dbReference>
<evidence type="ECO:0000313" key="3">
    <source>
        <dbReference type="Proteomes" id="UP001296993"/>
    </source>
</evidence>
<evidence type="ECO:0000256" key="1">
    <source>
        <dbReference type="SAM" id="MobiDB-lite"/>
    </source>
</evidence>
<evidence type="ECO:0000313" key="2">
    <source>
        <dbReference type="EMBL" id="MBP2388732.1"/>
    </source>
</evidence>
<dbReference type="Proteomes" id="UP001296993">
    <property type="component" value="Unassembled WGS sequence"/>
</dbReference>
<gene>
    <name evidence="2" type="ORF">JOF47_004305</name>
</gene>
<organism evidence="2 3">
    <name type="scientific">Paeniglutamicibacter kerguelensis</name>
    <dbReference type="NCBI Taxonomy" id="254788"/>
    <lineage>
        <taxon>Bacteria</taxon>
        <taxon>Bacillati</taxon>
        <taxon>Actinomycetota</taxon>
        <taxon>Actinomycetes</taxon>
        <taxon>Micrococcales</taxon>
        <taxon>Micrococcaceae</taxon>
        <taxon>Paeniglutamicibacter</taxon>
    </lineage>
</organism>
<proteinExistence type="predicted"/>
<protein>
    <submittedName>
        <fullName evidence="2">Uncharacterized protein</fullName>
    </submittedName>
</protein>
<feature type="region of interest" description="Disordered" evidence="1">
    <location>
        <begin position="109"/>
        <end position="129"/>
    </location>
</feature>
<reference evidence="2 3" key="1">
    <citation type="submission" date="2021-03" db="EMBL/GenBank/DDBJ databases">
        <title>Sequencing the genomes of 1000 actinobacteria strains.</title>
        <authorList>
            <person name="Klenk H.-P."/>
        </authorList>
    </citation>
    <scope>NUCLEOTIDE SEQUENCE [LARGE SCALE GENOMIC DNA]</scope>
    <source>
        <strain evidence="2 3">DSM 15797</strain>
    </source>
</reference>
<dbReference type="RefSeq" id="WP_210002560.1">
    <property type="nucleotide sequence ID" value="NZ_BAAAJY010000004.1"/>
</dbReference>
<keyword evidence="3" id="KW-1185">Reference proteome</keyword>